<keyword evidence="13" id="KW-1185">Reference proteome</keyword>
<evidence type="ECO:0000313" key="13">
    <source>
        <dbReference type="Proteomes" id="UP000285120"/>
    </source>
</evidence>
<evidence type="ECO:0000256" key="1">
    <source>
        <dbReference type="ARBA" id="ARBA00001933"/>
    </source>
</evidence>
<dbReference type="OrthoDB" id="9808002at2"/>
<dbReference type="InterPro" id="IPR020578">
    <property type="entry name" value="Aminotrans_V_PyrdxlP_BS"/>
</dbReference>
<dbReference type="FunFam" id="3.40.640.10:FF:000084">
    <property type="entry name" value="IscS-like cysteine desulfurase"/>
    <property type="match status" value="1"/>
</dbReference>
<comment type="catalytic activity">
    <reaction evidence="9">
        <text>(sulfur carrier)-H + L-cysteine = (sulfur carrier)-SH + L-alanine</text>
        <dbReference type="Rhea" id="RHEA:43892"/>
        <dbReference type="Rhea" id="RHEA-COMP:14737"/>
        <dbReference type="Rhea" id="RHEA-COMP:14739"/>
        <dbReference type="ChEBI" id="CHEBI:29917"/>
        <dbReference type="ChEBI" id="CHEBI:35235"/>
        <dbReference type="ChEBI" id="CHEBI:57972"/>
        <dbReference type="ChEBI" id="CHEBI:64428"/>
        <dbReference type="EC" id="2.8.1.7"/>
    </reaction>
</comment>
<comment type="caution">
    <text evidence="12">The sequence shown here is derived from an EMBL/GenBank/DDBJ whole genome shotgun (WGS) entry which is preliminary data.</text>
</comment>
<dbReference type="InterPro" id="IPR015421">
    <property type="entry name" value="PyrdxlP-dep_Trfase_major"/>
</dbReference>
<dbReference type="InterPro" id="IPR015424">
    <property type="entry name" value="PyrdxlP-dep_Trfase"/>
</dbReference>
<name>A0A419V9A8_9BACL</name>
<protein>
    <recommendedName>
        <fullName evidence="3">cysteine desulfurase</fullName>
        <ecNumber evidence="3">2.8.1.7</ecNumber>
    </recommendedName>
</protein>
<dbReference type="PROSITE" id="PS00595">
    <property type="entry name" value="AA_TRANSFER_CLASS_5"/>
    <property type="match status" value="1"/>
</dbReference>
<dbReference type="RefSeq" id="WP_120191935.1">
    <property type="nucleotide sequence ID" value="NZ_RAPK01000006.1"/>
</dbReference>
<evidence type="ECO:0000313" key="12">
    <source>
        <dbReference type="EMBL" id="RKD76543.1"/>
    </source>
</evidence>
<dbReference type="Gene3D" id="1.10.260.50">
    <property type="match status" value="1"/>
</dbReference>
<reference evidence="12 13" key="1">
    <citation type="submission" date="2018-09" db="EMBL/GenBank/DDBJ databases">
        <title>Genomic Encyclopedia of Archaeal and Bacterial Type Strains, Phase II (KMG-II): from individual species to whole genera.</title>
        <authorList>
            <person name="Goeker M."/>
        </authorList>
    </citation>
    <scope>NUCLEOTIDE SEQUENCE [LARGE SCALE GENOMIC DNA]</scope>
    <source>
        <strain evidence="12 13">DSM 17008</strain>
    </source>
</reference>
<dbReference type="EC" id="2.8.1.7" evidence="3"/>
<sequence>MRQVYMDYNASTPLSTNVKTVLSYWMDRSYGNPSAGHWAGTEAKKAVEKARSRVADFIGAEPGEIVFTSGGTEGNNHVLKGIYELCGAKPCHIITTAVEHPAVMEPCRYLEKHGAVVTYVGTDSYGRVNPFDIEAAITKDTALISVMHANNETGTVQPIEEISAIARRFKVPFHTDASQSLGKIPVNVNDLGVDFLTIAGHKIYAPKGIGALYIRKTAALSPLLHGASHETGRRAGTENVLFTAALGEACADAASIDITEVQRLRNLFWELLQQNFPLRVHRNGHPVHTLPNTLHVRFTGITGQDLLQQMPFLAASTGAACHSGSVELSAALRALGLTEQEGAGAVRFSLGPYSTDEDVFAVIEALKQIL</sequence>
<dbReference type="AlphaFoldDB" id="A0A419V9A8"/>
<evidence type="ECO:0000256" key="8">
    <source>
        <dbReference type="ARBA" id="ARBA00023014"/>
    </source>
</evidence>
<evidence type="ECO:0000256" key="7">
    <source>
        <dbReference type="ARBA" id="ARBA00023004"/>
    </source>
</evidence>
<dbReference type="PIRSF" id="PIRSF005572">
    <property type="entry name" value="NifS"/>
    <property type="match status" value="1"/>
</dbReference>
<keyword evidence="7" id="KW-0408">Iron</keyword>
<organism evidence="12 13">
    <name type="scientific">Sinobaca qinghaiensis</name>
    <dbReference type="NCBI Taxonomy" id="342944"/>
    <lineage>
        <taxon>Bacteria</taxon>
        <taxon>Bacillati</taxon>
        <taxon>Bacillota</taxon>
        <taxon>Bacilli</taxon>
        <taxon>Bacillales</taxon>
        <taxon>Sporolactobacillaceae</taxon>
        <taxon>Sinobaca</taxon>
    </lineage>
</organism>
<dbReference type="Proteomes" id="UP000285120">
    <property type="component" value="Unassembled WGS sequence"/>
</dbReference>
<dbReference type="PANTHER" id="PTHR11601">
    <property type="entry name" value="CYSTEINE DESULFURYLASE FAMILY MEMBER"/>
    <property type="match status" value="1"/>
</dbReference>
<dbReference type="Pfam" id="PF00266">
    <property type="entry name" value="Aminotran_5"/>
    <property type="match status" value="1"/>
</dbReference>
<dbReference type="GO" id="GO:0051536">
    <property type="term" value="F:iron-sulfur cluster binding"/>
    <property type="evidence" value="ECO:0007669"/>
    <property type="project" value="UniProtKB-KW"/>
</dbReference>
<dbReference type="PANTHER" id="PTHR11601:SF34">
    <property type="entry name" value="CYSTEINE DESULFURASE"/>
    <property type="match status" value="1"/>
</dbReference>
<gene>
    <name evidence="12" type="ORF">ATL39_0762</name>
</gene>
<keyword evidence="6" id="KW-0663">Pyridoxal phosphate</keyword>
<proteinExistence type="inferred from homology"/>
<feature type="domain" description="Aminotransferase class V" evidence="11">
    <location>
        <begin position="4"/>
        <end position="360"/>
    </location>
</feature>
<dbReference type="InterPro" id="IPR015422">
    <property type="entry name" value="PyrdxlP-dep_Trfase_small"/>
</dbReference>
<accession>A0A419V9A8</accession>
<dbReference type="InterPro" id="IPR000192">
    <property type="entry name" value="Aminotrans_V_dom"/>
</dbReference>
<dbReference type="SUPFAM" id="SSF53383">
    <property type="entry name" value="PLP-dependent transferases"/>
    <property type="match status" value="1"/>
</dbReference>
<keyword evidence="4" id="KW-0808">Transferase</keyword>
<keyword evidence="5" id="KW-0479">Metal-binding</keyword>
<evidence type="ECO:0000256" key="6">
    <source>
        <dbReference type="ARBA" id="ARBA00022898"/>
    </source>
</evidence>
<comment type="similarity">
    <text evidence="2">Belongs to the class-V pyridoxal-phosphate-dependent aminotransferase family. NifS/IscS subfamily.</text>
</comment>
<dbReference type="InterPro" id="IPR016454">
    <property type="entry name" value="Cysteine_dSase"/>
</dbReference>
<dbReference type="EMBL" id="RAPK01000006">
    <property type="protein sequence ID" value="RKD76543.1"/>
    <property type="molecule type" value="Genomic_DNA"/>
</dbReference>
<evidence type="ECO:0000256" key="5">
    <source>
        <dbReference type="ARBA" id="ARBA00022723"/>
    </source>
</evidence>
<evidence type="ECO:0000259" key="11">
    <source>
        <dbReference type="Pfam" id="PF00266"/>
    </source>
</evidence>
<dbReference type="Gene3D" id="3.90.1150.10">
    <property type="entry name" value="Aspartate Aminotransferase, domain 1"/>
    <property type="match status" value="1"/>
</dbReference>
<dbReference type="Gene3D" id="3.40.640.10">
    <property type="entry name" value="Type I PLP-dependent aspartate aminotransferase-like (Major domain)"/>
    <property type="match status" value="1"/>
</dbReference>
<evidence type="ECO:0000256" key="4">
    <source>
        <dbReference type="ARBA" id="ARBA00022679"/>
    </source>
</evidence>
<evidence type="ECO:0000256" key="3">
    <source>
        <dbReference type="ARBA" id="ARBA00012239"/>
    </source>
</evidence>
<comment type="cofactor">
    <cofactor evidence="1 10">
        <name>pyridoxal 5'-phosphate</name>
        <dbReference type="ChEBI" id="CHEBI:597326"/>
    </cofactor>
</comment>
<keyword evidence="8" id="KW-0411">Iron-sulfur</keyword>
<evidence type="ECO:0000256" key="9">
    <source>
        <dbReference type="ARBA" id="ARBA00050776"/>
    </source>
</evidence>
<evidence type="ECO:0000256" key="2">
    <source>
        <dbReference type="ARBA" id="ARBA00006490"/>
    </source>
</evidence>
<dbReference type="GO" id="GO:0046872">
    <property type="term" value="F:metal ion binding"/>
    <property type="evidence" value="ECO:0007669"/>
    <property type="project" value="UniProtKB-KW"/>
</dbReference>
<evidence type="ECO:0000256" key="10">
    <source>
        <dbReference type="RuleBase" id="RU004504"/>
    </source>
</evidence>
<dbReference type="GO" id="GO:0031071">
    <property type="term" value="F:cysteine desulfurase activity"/>
    <property type="evidence" value="ECO:0007669"/>
    <property type="project" value="UniProtKB-EC"/>
</dbReference>